<dbReference type="PANTHER" id="PTHR42923">
    <property type="entry name" value="PROTOPORPHYRINOGEN OXIDASE"/>
    <property type="match status" value="1"/>
</dbReference>
<keyword evidence="11 13" id="KW-0627">Porphyrin biosynthesis</keyword>
<evidence type="ECO:0000256" key="4">
    <source>
        <dbReference type="ARBA" id="ARBA00010551"/>
    </source>
</evidence>
<evidence type="ECO:0000256" key="3">
    <source>
        <dbReference type="ARBA" id="ARBA00005073"/>
    </source>
</evidence>
<dbReference type="InterPro" id="IPR050464">
    <property type="entry name" value="Zeta_carotene_desat/Oxidored"/>
</dbReference>
<dbReference type="Gene3D" id="3.90.660.20">
    <property type="entry name" value="Protoporphyrinogen oxidase, mitochondrial, domain 2"/>
    <property type="match status" value="1"/>
</dbReference>
<sequence>MNVRHDWINRSALISPRQHFGGKSSRQWTVKLAMASATKEDKQGSSAKSVAVIGAGVSGLAAAYKLKLHGLNVKVFEADGRSGGKLRSISQDGLIWDEGANTMTESEAEVGFLLDNLALREKQQFPISQNKRYIAKNGAPTLIPSDPIALIKSNFLSAGSKLHILLEPFLWKKNNLPKVSDSPESVGAFLQRHFGKEVVDYLVDPFVAGTSGGDPESLSMRHAFPELWNLEKRFGSIISGAILSKLSAKKGTPEGSKGSSANRKHRRGSFSFIGGMQTLTNALCNELGKEELQLHSKVLELSCSCGENSPLDNWSVSYERDRRKLLDEKSFDAVIVTAPLSDVKGMKIMKRGSPLLLDFIPEVSYLPLSVIVTTFKRENVKQPLEGFGVLIPSKEQQNGLNTLGTLFSSSMFPDRAPHDVHLYTTFVGGSRNKELAKASRDELKQIVTSDLRQLLGAEGEPAYLNHFYWSKAFPLYGKNYDSVIKAIDKMERDLPGFFYAGNHKGGLSVGKAVASGCQAADLTIKSDKKHAVCGIVRVMTRT</sequence>
<feature type="domain" description="Amine oxidase" evidence="14">
    <location>
        <begin position="57"/>
        <end position="521"/>
    </location>
</feature>
<protein>
    <recommendedName>
        <fullName evidence="5 13">Protoporphyrinogen oxidase</fullName>
        <ecNumber evidence="5 13">1.3.3.4</ecNumber>
    </recommendedName>
</protein>
<comment type="function">
    <text evidence="1 13">Catalyzes the 6-electron oxidation of protoporphyrinogen-IX to form protoporphyrin-IX.</text>
</comment>
<evidence type="ECO:0000313" key="15">
    <source>
        <dbReference type="EMBL" id="CAI9758535.1"/>
    </source>
</evidence>
<comment type="cofactor">
    <cofactor evidence="13">
        <name>FAD</name>
        <dbReference type="ChEBI" id="CHEBI:57692"/>
    </cofactor>
    <text evidence="13">Binds 1 FAD per subunit.</text>
</comment>
<comment type="catalytic activity">
    <reaction evidence="12 13">
        <text>protoporphyrinogen IX + 3 O2 = protoporphyrin IX + 3 H2O2</text>
        <dbReference type="Rhea" id="RHEA:25576"/>
        <dbReference type="ChEBI" id="CHEBI:15379"/>
        <dbReference type="ChEBI" id="CHEBI:16240"/>
        <dbReference type="ChEBI" id="CHEBI:57306"/>
        <dbReference type="ChEBI" id="CHEBI:57307"/>
        <dbReference type="EC" id="1.3.3.4"/>
    </reaction>
</comment>
<comment type="similarity">
    <text evidence="4 13">Belongs to the protoporphyrinogen/coproporphyrinogen oxidase family. Protoporphyrinogen oxidase subfamily.</text>
</comment>
<keyword evidence="9" id="KW-0496">Mitochondrion</keyword>
<dbReference type="NCBIfam" id="TIGR00562">
    <property type="entry name" value="proto_IX_ox"/>
    <property type="match status" value="1"/>
</dbReference>
<dbReference type="InterPro" id="IPR036188">
    <property type="entry name" value="FAD/NAD-bd_sf"/>
</dbReference>
<evidence type="ECO:0000256" key="1">
    <source>
        <dbReference type="ARBA" id="ARBA00002600"/>
    </source>
</evidence>
<keyword evidence="6 13" id="KW-0285">Flavoprotein</keyword>
<evidence type="ECO:0000256" key="9">
    <source>
        <dbReference type="ARBA" id="ARBA00023128"/>
    </source>
</evidence>
<dbReference type="Pfam" id="PF01593">
    <property type="entry name" value="Amino_oxidase"/>
    <property type="match status" value="1"/>
</dbReference>
<dbReference type="Gene3D" id="3.50.50.60">
    <property type="entry name" value="FAD/NAD(P)-binding domain"/>
    <property type="match status" value="1"/>
</dbReference>
<organism evidence="15 16">
    <name type="scientific">Fraxinus pennsylvanica</name>
    <dbReference type="NCBI Taxonomy" id="56036"/>
    <lineage>
        <taxon>Eukaryota</taxon>
        <taxon>Viridiplantae</taxon>
        <taxon>Streptophyta</taxon>
        <taxon>Embryophyta</taxon>
        <taxon>Tracheophyta</taxon>
        <taxon>Spermatophyta</taxon>
        <taxon>Magnoliopsida</taxon>
        <taxon>eudicotyledons</taxon>
        <taxon>Gunneridae</taxon>
        <taxon>Pentapetalae</taxon>
        <taxon>asterids</taxon>
        <taxon>lamiids</taxon>
        <taxon>Lamiales</taxon>
        <taxon>Oleaceae</taxon>
        <taxon>Oleeae</taxon>
        <taxon>Fraxinus</taxon>
    </lineage>
</organism>
<name>A0AAD1YZB9_9LAMI</name>
<dbReference type="SUPFAM" id="SSF51905">
    <property type="entry name" value="FAD/NAD(P)-binding domain"/>
    <property type="match status" value="1"/>
</dbReference>
<evidence type="ECO:0000256" key="13">
    <source>
        <dbReference type="RuleBase" id="RU367069"/>
    </source>
</evidence>
<evidence type="ECO:0000259" key="14">
    <source>
        <dbReference type="Pfam" id="PF01593"/>
    </source>
</evidence>
<keyword evidence="16" id="KW-1185">Reference proteome</keyword>
<dbReference type="EMBL" id="OU503038">
    <property type="protein sequence ID" value="CAI9758535.1"/>
    <property type="molecule type" value="Genomic_DNA"/>
</dbReference>
<evidence type="ECO:0000256" key="12">
    <source>
        <dbReference type="ARBA" id="ARBA00047554"/>
    </source>
</evidence>
<evidence type="ECO:0000256" key="5">
    <source>
        <dbReference type="ARBA" id="ARBA00012867"/>
    </source>
</evidence>
<evidence type="ECO:0000256" key="7">
    <source>
        <dbReference type="ARBA" id="ARBA00022827"/>
    </source>
</evidence>
<dbReference type="GO" id="GO:0009534">
    <property type="term" value="C:chloroplast thylakoid"/>
    <property type="evidence" value="ECO:0007669"/>
    <property type="project" value="TreeGrafter"/>
</dbReference>
<evidence type="ECO:0000313" key="16">
    <source>
        <dbReference type="Proteomes" id="UP000834106"/>
    </source>
</evidence>
<keyword evidence="8 13" id="KW-0560">Oxidoreductase</keyword>
<dbReference type="EC" id="1.3.3.4" evidence="5 13"/>
<dbReference type="GO" id="GO:0006782">
    <property type="term" value="P:protoporphyrinogen IX biosynthetic process"/>
    <property type="evidence" value="ECO:0007669"/>
    <property type="project" value="UniProtKB-UniRule"/>
</dbReference>
<dbReference type="FunFam" id="1.10.3110.10:FF:000003">
    <property type="entry name" value="Protoporphyrinogen oxidase"/>
    <property type="match status" value="1"/>
</dbReference>
<dbReference type="AlphaFoldDB" id="A0AAD1YZB9"/>
<accession>A0AAD1YZB9</accession>
<evidence type="ECO:0000256" key="10">
    <source>
        <dbReference type="ARBA" id="ARBA00023133"/>
    </source>
</evidence>
<comment type="subcellular location">
    <subcellularLocation>
        <location evidence="2">Mitochondrion</location>
    </subcellularLocation>
    <subcellularLocation>
        <location evidence="13">Plastid</location>
        <location evidence="13">Chloroplast</location>
    </subcellularLocation>
</comment>
<proteinExistence type="inferred from homology"/>
<dbReference type="InterPro" id="IPR002937">
    <property type="entry name" value="Amino_oxidase"/>
</dbReference>
<dbReference type="SUPFAM" id="SSF54373">
    <property type="entry name" value="FAD-linked reductases, C-terminal domain"/>
    <property type="match status" value="1"/>
</dbReference>
<evidence type="ECO:0000256" key="6">
    <source>
        <dbReference type="ARBA" id="ARBA00022630"/>
    </source>
</evidence>
<evidence type="ECO:0000256" key="11">
    <source>
        <dbReference type="ARBA" id="ARBA00023244"/>
    </source>
</evidence>
<keyword evidence="7 13" id="KW-0274">FAD</keyword>
<dbReference type="InterPro" id="IPR004572">
    <property type="entry name" value="Protoporphyrinogen_oxidase"/>
</dbReference>
<dbReference type="Gene3D" id="1.10.3110.10">
    <property type="entry name" value="protoporphyrinogen ix oxidase, domain 3"/>
    <property type="match status" value="1"/>
</dbReference>
<gene>
    <name evidence="15" type="ORF">FPE_LOCUS5965</name>
</gene>
<dbReference type="Proteomes" id="UP000834106">
    <property type="component" value="Chromosome 3"/>
</dbReference>
<keyword evidence="10 13" id="KW-0350">Heme biosynthesis</keyword>
<evidence type="ECO:0000256" key="2">
    <source>
        <dbReference type="ARBA" id="ARBA00004173"/>
    </source>
</evidence>
<dbReference type="GO" id="GO:0004729">
    <property type="term" value="F:oxygen-dependent protoporphyrinogen oxidase activity"/>
    <property type="evidence" value="ECO:0007669"/>
    <property type="project" value="UniProtKB-UniRule"/>
</dbReference>
<dbReference type="GO" id="GO:0005739">
    <property type="term" value="C:mitochondrion"/>
    <property type="evidence" value="ECO:0007669"/>
    <property type="project" value="UniProtKB-SubCell"/>
</dbReference>
<dbReference type="PANTHER" id="PTHR42923:SF44">
    <property type="entry name" value="PROTOPORPHYRINOGEN OXIDASE 2, CHLOROPLASTIC_MITOCHONDRIAL"/>
    <property type="match status" value="1"/>
</dbReference>
<evidence type="ECO:0000256" key="8">
    <source>
        <dbReference type="ARBA" id="ARBA00023002"/>
    </source>
</evidence>
<comment type="pathway">
    <text evidence="3 13">Porphyrin-containing compound metabolism; protoporphyrin-IX biosynthesis; protoporphyrin-IX from protoporphyrinogen-IX: step 1/1.</text>
</comment>
<reference evidence="15" key="1">
    <citation type="submission" date="2023-05" db="EMBL/GenBank/DDBJ databases">
        <authorList>
            <person name="Huff M."/>
        </authorList>
    </citation>
    <scope>NUCLEOTIDE SEQUENCE</scope>
</reference>